<gene>
    <name evidence="1" type="ORF">wssv_04770</name>
</gene>
<reference evidence="2" key="3">
    <citation type="journal article" date="2018" name="Aquaculture">
        <title>Complete genome sequence of a white spot syndrome virus associated with a disease incursion in Australia.</title>
        <authorList>
            <person name="Oakey J."/>
            <person name="Smith C.S."/>
        </authorList>
    </citation>
    <scope>NUCLEOTIDE SEQUENCE [LARGE SCALE GENOMIC DNA]</scope>
    <source>
        <strain evidence="2">WSSV-AU</strain>
    </source>
</reference>
<evidence type="ECO:0000313" key="3">
    <source>
        <dbReference type="Proteomes" id="UP000277283"/>
    </source>
</evidence>
<reference evidence="3" key="2">
    <citation type="submission" date="2012-08" db="EMBL/GenBank/DDBJ databases">
        <authorList>
            <person name="Choi T.-J."/>
        </authorList>
    </citation>
    <scope>NUCLEOTIDE SEQUENCE [LARGE SCALE GENOMIC DNA]</scope>
    <source>
        <strain evidence="3">K-LV1</strain>
    </source>
</reference>
<evidence type="ECO:0000313" key="2">
    <source>
        <dbReference type="EMBL" id="ATU83601.1"/>
    </source>
</evidence>
<dbReference type="EMBL" id="JX515788">
    <property type="protein sequence ID" value="AFX59854.1"/>
    <property type="molecule type" value="Genomic_DNA"/>
</dbReference>
<organism evidence="1 3">
    <name type="scientific">White spot syndrome virus</name>
    <dbReference type="NCBI Taxonomy" id="342409"/>
    <lineage>
        <taxon>Viruses</taxon>
        <taxon>Viruses incertae sedis</taxon>
        <taxon>Naldaviricetes</taxon>
        <taxon>Nimaviridae</taxon>
        <taxon>Whispovirus</taxon>
    </lineage>
</organism>
<sequence>MNLIPLSVPEYRGVSSLNLFVRKKSRADNANTRHVLLSPILPISFPYSSLASSSIASNLLVSSSFSSRYFLLAASRYTSFGIWMTLLRSCLPSIFSAECVTTAFKNNAMH</sequence>
<proteinExistence type="predicted"/>
<dbReference type="Proteomes" id="UP000277283">
    <property type="component" value="Segment"/>
</dbReference>
<dbReference type="Proteomes" id="UP000267516">
    <property type="component" value="Segment"/>
</dbReference>
<dbReference type="EMBL" id="MF768985">
    <property type="protein sequence ID" value="ATU83601.1"/>
    <property type="molecule type" value="Genomic_DNA"/>
</dbReference>
<accession>K7WXL9</accession>
<name>K7WXL9_9VIRU</name>
<protein>
    <submittedName>
        <fullName evidence="2">ORF61</fullName>
    </submittedName>
    <submittedName>
        <fullName evidence="1">Wsv480</fullName>
    </submittedName>
</protein>
<evidence type="ECO:0000313" key="1">
    <source>
        <dbReference type="EMBL" id="AFX59854.1"/>
    </source>
</evidence>
<reference evidence="1" key="1">
    <citation type="submission" date="2012-08" db="EMBL/GenBank/DDBJ databases">
        <title>Cassytha pubescens and C. glabella (Lauraceae) are not disjunctly distributed between Australia and the Ryukyu Archipelago of Japan - evidence from morphological and molecular data.</title>
        <authorList>
            <person name="Kokubugata G."/>
            <person name="Nakamura K."/>
            <person name="Forster P.I."/>
            <person name="Wilson G.W."/>
            <person name="Holland A.E."/>
            <person name="Hirayama Y."/>
            <person name="Yokota M."/>
        </authorList>
    </citation>
    <scope>NUCLEOTIDE SEQUENCE</scope>
    <source>
        <strain evidence="1">K-LV1</strain>
    </source>
</reference>